<evidence type="ECO:0000256" key="1">
    <source>
        <dbReference type="SAM" id="MobiDB-lite"/>
    </source>
</evidence>
<proteinExistence type="predicted"/>
<feature type="region of interest" description="Disordered" evidence="1">
    <location>
        <begin position="141"/>
        <end position="167"/>
    </location>
</feature>
<evidence type="ECO:0000313" key="2">
    <source>
        <dbReference type="EMBL" id="MFD0891155.1"/>
    </source>
</evidence>
<feature type="non-terminal residue" evidence="2">
    <location>
        <position position="192"/>
    </location>
</feature>
<accession>A0ABW3E8E6</accession>
<dbReference type="Proteomes" id="UP001597024">
    <property type="component" value="Unassembled WGS sequence"/>
</dbReference>
<sequence>MVTQASNLNIWHRPDLRSRETSKPHTHPWEVMEAHPVLGGYEDEHWHRTASGMLVQQGCVLNTPGTVNRVFARDYREAISIAAPGWTVSVMICGRWIHDETRRGVWGHPDPHTGDHVPVQRDPAEQGRFRSRLYRINPRHITANRTLPAPSRAPGGPAARPCPGGGLPAARPVPLLSALLATEARERGCSPQ</sequence>
<evidence type="ECO:0000313" key="3">
    <source>
        <dbReference type="Proteomes" id="UP001597024"/>
    </source>
</evidence>
<protein>
    <submittedName>
        <fullName evidence="2">Uncharacterized protein</fullName>
    </submittedName>
</protein>
<feature type="compositionally biased region" description="Low complexity" evidence="1">
    <location>
        <begin position="148"/>
        <end position="167"/>
    </location>
</feature>
<dbReference type="EMBL" id="JBHTHX010002954">
    <property type="protein sequence ID" value="MFD0891155.1"/>
    <property type="molecule type" value="Genomic_DNA"/>
</dbReference>
<keyword evidence="3" id="KW-1185">Reference proteome</keyword>
<name>A0ABW3E8E6_9ACTN</name>
<organism evidence="2 3">
    <name type="scientific">Streptosporangium algeriense</name>
    <dbReference type="NCBI Taxonomy" id="1682748"/>
    <lineage>
        <taxon>Bacteria</taxon>
        <taxon>Bacillati</taxon>
        <taxon>Actinomycetota</taxon>
        <taxon>Actinomycetes</taxon>
        <taxon>Streptosporangiales</taxon>
        <taxon>Streptosporangiaceae</taxon>
        <taxon>Streptosporangium</taxon>
    </lineage>
</organism>
<comment type="caution">
    <text evidence="2">The sequence shown here is derived from an EMBL/GenBank/DDBJ whole genome shotgun (WGS) entry which is preliminary data.</text>
</comment>
<gene>
    <name evidence="2" type="ORF">ACFQ08_41955</name>
</gene>
<reference evidence="3" key="1">
    <citation type="journal article" date="2019" name="Int. J. Syst. Evol. Microbiol.">
        <title>The Global Catalogue of Microorganisms (GCM) 10K type strain sequencing project: providing services to taxonomists for standard genome sequencing and annotation.</title>
        <authorList>
            <consortium name="The Broad Institute Genomics Platform"/>
            <consortium name="The Broad Institute Genome Sequencing Center for Infectious Disease"/>
            <person name="Wu L."/>
            <person name="Ma J."/>
        </authorList>
    </citation>
    <scope>NUCLEOTIDE SEQUENCE [LARGE SCALE GENOMIC DNA]</scope>
    <source>
        <strain evidence="3">CCUG 62974</strain>
    </source>
</reference>